<dbReference type="EMBL" id="JACHLN010000001">
    <property type="protein sequence ID" value="MBB4836984.1"/>
    <property type="molecule type" value="Genomic_DNA"/>
</dbReference>
<gene>
    <name evidence="1" type="ORF">HNP52_000035</name>
</gene>
<comment type="caution">
    <text evidence="1">The sequence shown here is derived from an EMBL/GenBank/DDBJ whole genome shotgun (WGS) entry which is preliminary data.</text>
</comment>
<proteinExistence type="predicted"/>
<evidence type="ECO:0000313" key="2">
    <source>
        <dbReference type="Proteomes" id="UP000575241"/>
    </source>
</evidence>
<organism evidence="1 2">
    <name type="scientific">Sphingomonas kyeonggiensis</name>
    <dbReference type="NCBI Taxonomy" id="1268553"/>
    <lineage>
        <taxon>Bacteria</taxon>
        <taxon>Pseudomonadati</taxon>
        <taxon>Pseudomonadota</taxon>
        <taxon>Alphaproteobacteria</taxon>
        <taxon>Sphingomonadales</taxon>
        <taxon>Sphingomonadaceae</taxon>
        <taxon>Sphingomonas</taxon>
    </lineage>
</organism>
<accession>A0A7W7JX47</accession>
<dbReference type="RefSeq" id="WP_184160799.1">
    <property type="nucleotide sequence ID" value="NZ_JACHLN010000001.1"/>
</dbReference>
<name>A0A7W7JX47_9SPHN</name>
<evidence type="ECO:0000313" key="1">
    <source>
        <dbReference type="EMBL" id="MBB4836984.1"/>
    </source>
</evidence>
<reference evidence="1 2" key="1">
    <citation type="submission" date="2020-08" db="EMBL/GenBank/DDBJ databases">
        <title>Functional genomics of gut bacteria from endangered species of beetles.</title>
        <authorList>
            <person name="Carlos-Shanley C."/>
        </authorList>
    </citation>
    <scope>NUCLEOTIDE SEQUENCE [LARGE SCALE GENOMIC DNA]</scope>
    <source>
        <strain evidence="1 2">S00224</strain>
    </source>
</reference>
<dbReference type="AlphaFoldDB" id="A0A7W7JX47"/>
<keyword evidence="2" id="KW-1185">Reference proteome</keyword>
<sequence length="214" mass="21750">MAASPAIEGGYGPEGDFCEGLHAENVSGSVDIISVTTGPVRGSSTGIVSLGAPYATGAVHLIGAPLVASVAYRVDGKINAPGPGRWSDAKLRRTTYLRSSDIGFLGYPAMGGEGVVTPICAVADPAQCSRTGSILVGLRSAVNLVSLDAKIFRRRGGTWDAGTEVHLASSGLPASVVIPLRISVGTDVDSVSVQLSGVQSTDLPPIRKAIVIAL</sequence>
<protein>
    <submittedName>
        <fullName evidence="1">Uncharacterized protein</fullName>
    </submittedName>
</protein>
<dbReference type="Proteomes" id="UP000575241">
    <property type="component" value="Unassembled WGS sequence"/>
</dbReference>